<keyword evidence="1" id="KW-0175">Coiled coil</keyword>
<accession>A0A914DL58</accession>
<reference evidence="5" key="1">
    <citation type="submission" date="2022-11" db="UniProtKB">
        <authorList>
            <consortium name="WormBaseParasite"/>
        </authorList>
    </citation>
    <scope>IDENTIFICATION</scope>
</reference>
<dbReference type="PROSITE" id="PS51837">
    <property type="entry name" value="LITAF"/>
    <property type="match status" value="1"/>
</dbReference>
<dbReference type="AlphaFoldDB" id="A0A914DL58"/>
<proteinExistence type="predicted"/>
<dbReference type="CDD" id="cd18186">
    <property type="entry name" value="BTB_POZ_ZBTB_KLHL-like"/>
    <property type="match status" value="1"/>
</dbReference>
<dbReference type="Pfam" id="PF10601">
    <property type="entry name" value="zf-LITAF-like"/>
    <property type="match status" value="1"/>
</dbReference>
<evidence type="ECO:0000313" key="5">
    <source>
        <dbReference type="WBParaSite" id="ACRNAN_scaffold2949.g18956.t1"/>
    </source>
</evidence>
<dbReference type="WBParaSite" id="ACRNAN_scaffold2949.g18956.t1">
    <property type="protein sequence ID" value="ACRNAN_scaffold2949.g18956.t1"/>
    <property type="gene ID" value="ACRNAN_scaffold2949.g18956"/>
</dbReference>
<keyword evidence="4" id="KW-1185">Reference proteome</keyword>
<dbReference type="PANTHER" id="PTHR22744">
    <property type="entry name" value="HELIX LOOP HELIX PROTEIN 21-RELATED"/>
    <property type="match status" value="1"/>
</dbReference>
<protein>
    <submittedName>
        <fullName evidence="5">LITAF domain-containing protein</fullName>
    </submittedName>
</protein>
<dbReference type="InterPro" id="IPR000210">
    <property type="entry name" value="BTB/POZ_dom"/>
</dbReference>
<feature type="domain" description="LITAF" evidence="3">
    <location>
        <begin position="396"/>
        <end position="457"/>
    </location>
</feature>
<evidence type="ECO:0000259" key="3">
    <source>
        <dbReference type="PROSITE" id="PS51837"/>
    </source>
</evidence>
<dbReference type="InterPro" id="IPR011333">
    <property type="entry name" value="SKP1/BTB/POZ_sf"/>
</dbReference>
<feature type="compositionally biased region" description="Pro residues" evidence="2">
    <location>
        <begin position="368"/>
        <end position="380"/>
    </location>
</feature>
<evidence type="ECO:0000256" key="2">
    <source>
        <dbReference type="SAM" id="MobiDB-lite"/>
    </source>
</evidence>
<dbReference type="Pfam" id="PF00651">
    <property type="entry name" value="BTB"/>
    <property type="match status" value="2"/>
</dbReference>
<dbReference type="SUPFAM" id="SSF54695">
    <property type="entry name" value="POZ domain"/>
    <property type="match status" value="2"/>
</dbReference>
<sequence length="457" mass="52319">MLLGEFVEGQQQEVTLTAPENLKYDEFVALLKAIYPPHEEVTAETCGFLLKLADFYQVEDVIQKCDKFLKNSMVPMIEKLCLVNKYKLQETMNACINSNELKKPDFIRDLAKKPEYSELSAELKIVLLENALNSPVHKIAWRKVCKMADFSVPTPLTDIVLIVEAKRLYYLAHHSVVFHKMLLGEFIEGQQQEVTLTAPENLKYDEFVALLKAIYPPHEKVTAVTYGFLLKLADFYQVEEVVQKCDKFLKNYSKVPMIEKLCLVDKYKLTETKSVFLNSAELKKPHFVHDLTKKPEYRGISDELKVALLENGLNSAENKISLLENKLDCASNYYCVKCVHQLYKQSHGVKCPDASPAQNQENHENNYPPQPPPPYSFQPPVAPQHTEINVPYTQPTPTPVFVVPFEFNSKPAEIKCPYCDEHILTHIEHEAGTLTWLLCCFVTYCVICCNFTKVQII</sequence>
<feature type="region of interest" description="Disordered" evidence="2">
    <location>
        <begin position="353"/>
        <end position="380"/>
    </location>
</feature>
<dbReference type="Proteomes" id="UP000887540">
    <property type="component" value="Unplaced"/>
</dbReference>
<dbReference type="Gene3D" id="3.30.710.10">
    <property type="entry name" value="Potassium Channel Kv1.1, Chain A"/>
    <property type="match status" value="2"/>
</dbReference>
<feature type="coiled-coil region" evidence="1">
    <location>
        <begin position="306"/>
        <end position="333"/>
    </location>
</feature>
<dbReference type="PANTHER" id="PTHR22744:SF17">
    <property type="entry name" value="BTB DOMAIN-CONTAINING PROTEIN"/>
    <property type="match status" value="1"/>
</dbReference>
<organism evidence="4 5">
    <name type="scientific">Acrobeloides nanus</name>
    <dbReference type="NCBI Taxonomy" id="290746"/>
    <lineage>
        <taxon>Eukaryota</taxon>
        <taxon>Metazoa</taxon>
        <taxon>Ecdysozoa</taxon>
        <taxon>Nematoda</taxon>
        <taxon>Chromadorea</taxon>
        <taxon>Rhabditida</taxon>
        <taxon>Tylenchina</taxon>
        <taxon>Cephalobomorpha</taxon>
        <taxon>Cephaloboidea</taxon>
        <taxon>Cephalobidae</taxon>
        <taxon>Acrobeloides</taxon>
    </lineage>
</organism>
<evidence type="ECO:0000313" key="4">
    <source>
        <dbReference type="Proteomes" id="UP000887540"/>
    </source>
</evidence>
<dbReference type="SMART" id="SM00225">
    <property type="entry name" value="BTB"/>
    <property type="match status" value="1"/>
</dbReference>
<dbReference type="InterPro" id="IPR006629">
    <property type="entry name" value="LITAF"/>
</dbReference>
<name>A0A914DL58_9BILA</name>
<evidence type="ECO:0000256" key="1">
    <source>
        <dbReference type="SAM" id="Coils"/>
    </source>
</evidence>